<keyword evidence="1" id="KW-0812">Transmembrane</keyword>
<dbReference type="OrthoDB" id="7187254at2"/>
<keyword evidence="1" id="KW-1133">Transmembrane helix</keyword>
<gene>
    <name evidence="2" type="ORF">DK389_05000</name>
</gene>
<proteinExistence type="predicted"/>
<sequence>MTRLDPPLGEDDLQAWIDGRLDPERQEAVQAALADQPELARRLGEYRATQDALRARLRFKAAEPIPARLRIDSVLSAQRRARKSWLSAAVAACLWMVLGVVVGWAANEFLAVDGRLGFGPRSIAVAQEAIDAHRTFAVEVVHPVEVRASEQAHLKQWVTKRLGRSLQIPDLTSLGLHLVGGRVLPAGQNIAAQFMFEDDARNRITVYVRAGHAGAGDLSFARRGDVQSFYWVDDGSGYAVVGTIDRARLQAVAEQVVRQIEEVPGRKQG</sequence>
<evidence type="ECO:0000313" key="3">
    <source>
        <dbReference type="Proteomes" id="UP000245926"/>
    </source>
</evidence>
<reference evidence="3" key="1">
    <citation type="submission" date="2018-05" db="EMBL/GenBank/DDBJ databases">
        <title>Complete Genome Sequence of Methylobacterium sp. 17SD2-17.</title>
        <authorList>
            <person name="Srinivasan S."/>
        </authorList>
    </citation>
    <scope>NUCLEOTIDE SEQUENCE [LARGE SCALE GENOMIC DNA]</scope>
    <source>
        <strain evidence="3">17SD2-17</strain>
    </source>
</reference>
<evidence type="ECO:0000256" key="1">
    <source>
        <dbReference type="SAM" id="Phobius"/>
    </source>
</evidence>
<name>A0A2U8W320_9HYPH</name>
<feature type="transmembrane region" description="Helical" evidence="1">
    <location>
        <begin position="85"/>
        <end position="106"/>
    </location>
</feature>
<organism evidence="2 3">
    <name type="scientific">Methylobacterium durans</name>
    <dbReference type="NCBI Taxonomy" id="2202825"/>
    <lineage>
        <taxon>Bacteria</taxon>
        <taxon>Pseudomonadati</taxon>
        <taxon>Pseudomonadota</taxon>
        <taxon>Alphaproteobacteria</taxon>
        <taxon>Hyphomicrobiales</taxon>
        <taxon>Methylobacteriaceae</taxon>
        <taxon>Methylobacterium</taxon>
    </lineage>
</organism>
<evidence type="ECO:0000313" key="2">
    <source>
        <dbReference type="EMBL" id="AWN40021.1"/>
    </source>
</evidence>
<keyword evidence="1" id="KW-0472">Membrane</keyword>
<dbReference type="KEGG" id="mets:DK389_05000"/>
<dbReference type="Proteomes" id="UP000245926">
    <property type="component" value="Chromosome"/>
</dbReference>
<accession>A0A2U8W320</accession>
<dbReference type="EMBL" id="CP029550">
    <property type="protein sequence ID" value="AWN40021.1"/>
    <property type="molecule type" value="Genomic_DNA"/>
</dbReference>
<dbReference type="AlphaFoldDB" id="A0A2U8W320"/>
<protein>
    <submittedName>
        <fullName evidence="2">Anti-sigma factor</fullName>
    </submittedName>
</protein>
<keyword evidence="3" id="KW-1185">Reference proteome</keyword>
<dbReference type="RefSeq" id="WP_109887813.1">
    <property type="nucleotide sequence ID" value="NZ_CP029550.1"/>
</dbReference>